<protein>
    <submittedName>
        <fullName evidence="2">Uncharacterized protein</fullName>
    </submittedName>
</protein>
<evidence type="ECO:0000313" key="3">
    <source>
        <dbReference type="EMBL" id="UNV86576.1"/>
    </source>
</evidence>
<dbReference type="Proteomes" id="UP000031390">
    <property type="component" value="Unassembled WGS sequence"/>
</dbReference>
<evidence type="ECO:0000313" key="4">
    <source>
        <dbReference type="Proteomes" id="UP000031390"/>
    </source>
</evidence>
<keyword evidence="1" id="KW-0812">Transmembrane</keyword>
<dbReference type="EMBL" id="JUFZ01000088">
    <property type="protein sequence ID" value="KIC06738.1"/>
    <property type="molecule type" value="Genomic_DNA"/>
</dbReference>
<reference evidence="2 4" key="1">
    <citation type="submission" date="2014-12" db="EMBL/GenBank/DDBJ databases">
        <title>Genome sequence of Morococcus cerebrosus.</title>
        <authorList>
            <person name="Shin S.-K."/>
            <person name="Yi H."/>
        </authorList>
    </citation>
    <scope>NUCLEOTIDE SEQUENCE [LARGE SCALE GENOMIC DNA]</scope>
    <source>
        <strain evidence="2 4">CIP 81.93</strain>
    </source>
</reference>
<reference evidence="3 5" key="2">
    <citation type="submission" date="2022-03" db="EMBL/GenBank/DDBJ databases">
        <title>Genome sequencing of Morococcus cerebrosus.</title>
        <authorList>
            <person name="Baek M.-G."/>
            <person name="Yi H."/>
        </authorList>
    </citation>
    <scope>NUCLEOTIDE SEQUENCE [LARGE SCALE GENOMIC DNA]</scope>
    <source>
        <strain evidence="3 5">CIP 81.93</strain>
    </source>
</reference>
<gene>
    <name evidence="2" type="ORF">MCC93_18700</name>
    <name evidence="3" type="ORF">MON37_07730</name>
</gene>
<evidence type="ECO:0000313" key="2">
    <source>
        <dbReference type="EMBL" id="KIC06738.1"/>
    </source>
</evidence>
<keyword evidence="1" id="KW-0472">Membrane</keyword>
<dbReference type="RefSeq" id="WP_039408759.1">
    <property type="nucleotide sequence ID" value="NZ_CP094242.1"/>
</dbReference>
<accession>A0A0C1ED83</accession>
<name>A0A0C1ED83_9NEIS</name>
<organism evidence="2 4">
    <name type="scientific">Morococcus cerebrosus</name>
    <dbReference type="NCBI Taxonomy" id="1056807"/>
    <lineage>
        <taxon>Bacteria</taxon>
        <taxon>Pseudomonadati</taxon>
        <taxon>Pseudomonadota</taxon>
        <taxon>Betaproteobacteria</taxon>
        <taxon>Neisseriales</taxon>
        <taxon>Neisseriaceae</taxon>
        <taxon>Morococcus</taxon>
    </lineage>
</organism>
<dbReference type="AlphaFoldDB" id="A0A0C1ED83"/>
<keyword evidence="5" id="KW-1185">Reference proteome</keyword>
<evidence type="ECO:0000313" key="5">
    <source>
        <dbReference type="Proteomes" id="UP000829504"/>
    </source>
</evidence>
<dbReference type="EMBL" id="CP094242">
    <property type="protein sequence ID" value="UNV86576.1"/>
    <property type="molecule type" value="Genomic_DNA"/>
</dbReference>
<proteinExistence type="predicted"/>
<feature type="transmembrane region" description="Helical" evidence="1">
    <location>
        <begin position="122"/>
        <end position="148"/>
    </location>
</feature>
<feature type="transmembrane region" description="Helical" evidence="1">
    <location>
        <begin position="96"/>
        <end position="116"/>
    </location>
</feature>
<feature type="transmembrane region" description="Helical" evidence="1">
    <location>
        <begin position="7"/>
        <end position="30"/>
    </location>
</feature>
<sequence>MNRFFKAYFISSLIYAVVFGLLVYSVGLLFSGFECFDIDADNEQYAEYCLRAAEMSAFEKVSLKFFFFPFLSVMLLSLLNAGIMKWTKRCTTSMTLALPIIEWLIVWFVFLLWKWSSLDSSWTAITGLLFFGLPVYGMAAVQALSVLVSSANANQKI</sequence>
<evidence type="ECO:0000256" key="1">
    <source>
        <dbReference type="SAM" id="Phobius"/>
    </source>
</evidence>
<feature type="transmembrane region" description="Helical" evidence="1">
    <location>
        <begin position="65"/>
        <end position="84"/>
    </location>
</feature>
<dbReference type="Proteomes" id="UP000829504">
    <property type="component" value="Chromosome"/>
</dbReference>
<keyword evidence="1" id="KW-1133">Transmembrane helix</keyword>